<dbReference type="InterPro" id="IPR032816">
    <property type="entry name" value="VTT_dom"/>
</dbReference>
<reference evidence="8 9" key="1">
    <citation type="submission" date="2021-02" db="EMBL/GenBank/DDBJ databases">
        <title>Alicyclobacillus curvatus sp. nov. and Alicyclobacillus mengziensis sp. nov., two acidophilic bacteria isolated from acid mine drainage.</title>
        <authorList>
            <person name="Huang Y."/>
        </authorList>
    </citation>
    <scope>NUCLEOTIDE SEQUENCE [LARGE SCALE GENOMIC DNA]</scope>
    <source>
        <strain evidence="8 9">S30H14</strain>
    </source>
</reference>
<dbReference type="Pfam" id="PF09335">
    <property type="entry name" value="VTT_dom"/>
    <property type="match status" value="1"/>
</dbReference>
<comment type="similarity">
    <text evidence="6">Belongs to the TVP38/TMEM64 family.</text>
</comment>
<keyword evidence="4 6" id="KW-1133">Transmembrane helix</keyword>
<evidence type="ECO:0000313" key="8">
    <source>
        <dbReference type="EMBL" id="QSO48310.1"/>
    </source>
</evidence>
<dbReference type="AlphaFoldDB" id="A0A9X7W0S5"/>
<feature type="transmembrane region" description="Helical" evidence="6">
    <location>
        <begin position="89"/>
        <end position="106"/>
    </location>
</feature>
<evidence type="ECO:0000256" key="5">
    <source>
        <dbReference type="ARBA" id="ARBA00023136"/>
    </source>
</evidence>
<feature type="transmembrane region" description="Helical" evidence="6">
    <location>
        <begin position="20"/>
        <end position="37"/>
    </location>
</feature>
<dbReference type="InterPro" id="IPR015414">
    <property type="entry name" value="TMEM64"/>
</dbReference>
<name>A0A9X7W0S5_9BACL</name>
<keyword evidence="3 6" id="KW-0812">Transmembrane</keyword>
<comment type="subcellular location">
    <subcellularLocation>
        <location evidence="1 6">Cell membrane</location>
        <topology evidence="1 6">Multi-pass membrane protein</topology>
    </subcellularLocation>
</comment>
<evidence type="ECO:0000313" key="9">
    <source>
        <dbReference type="Proteomes" id="UP000663505"/>
    </source>
</evidence>
<proteinExistence type="inferred from homology"/>
<feature type="transmembrane region" description="Helical" evidence="6">
    <location>
        <begin position="194"/>
        <end position="213"/>
    </location>
</feature>
<dbReference type="KEGG" id="afx:JZ786_04800"/>
<evidence type="ECO:0000256" key="1">
    <source>
        <dbReference type="ARBA" id="ARBA00004651"/>
    </source>
</evidence>
<feature type="transmembrane region" description="Helical" evidence="6">
    <location>
        <begin position="166"/>
        <end position="188"/>
    </location>
</feature>
<accession>A0A9X7W0S5</accession>
<feature type="domain" description="VTT" evidence="7">
    <location>
        <begin position="69"/>
        <end position="178"/>
    </location>
</feature>
<dbReference type="Proteomes" id="UP000663505">
    <property type="component" value="Chromosome"/>
</dbReference>
<dbReference type="EMBL" id="CP071182">
    <property type="protein sequence ID" value="QSO48310.1"/>
    <property type="molecule type" value="Genomic_DNA"/>
</dbReference>
<feature type="transmembrane region" description="Helical" evidence="6">
    <location>
        <begin position="49"/>
        <end position="69"/>
    </location>
</feature>
<dbReference type="RefSeq" id="WP_206657645.1">
    <property type="nucleotide sequence ID" value="NZ_CP071182.1"/>
</dbReference>
<protein>
    <recommendedName>
        <fullName evidence="6">TVP38/TMEM64 family membrane protein</fullName>
    </recommendedName>
</protein>
<dbReference type="GO" id="GO:0005886">
    <property type="term" value="C:plasma membrane"/>
    <property type="evidence" value="ECO:0007669"/>
    <property type="project" value="UniProtKB-SubCell"/>
</dbReference>
<gene>
    <name evidence="8" type="ORF">JZ786_04800</name>
</gene>
<evidence type="ECO:0000256" key="2">
    <source>
        <dbReference type="ARBA" id="ARBA00022475"/>
    </source>
</evidence>
<keyword evidence="9" id="KW-1185">Reference proteome</keyword>
<evidence type="ECO:0000259" key="7">
    <source>
        <dbReference type="Pfam" id="PF09335"/>
    </source>
</evidence>
<organism evidence="8 9">
    <name type="scientific">Alicyclobacillus mengziensis</name>
    <dbReference type="NCBI Taxonomy" id="2931921"/>
    <lineage>
        <taxon>Bacteria</taxon>
        <taxon>Bacillati</taxon>
        <taxon>Bacillota</taxon>
        <taxon>Bacilli</taxon>
        <taxon>Bacillales</taxon>
        <taxon>Alicyclobacillaceae</taxon>
        <taxon>Alicyclobacillus</taxon>
    </lineage>
</organism>
<sequence length="221" mass="24384">MNLEVNWRALFRAVGGLRSLAVYGTVLLLALLVIYLDRTGIISTTVRRMGPGGVVIAILLMLVVCLTPVPSEGLLIIYLKVYGVWWGVFYSWIGAVLSTMIVFPIARTYGQAALRRFANEATFAEINGWVSRKGSIGLLVARLLPLPGFAVSYVAGILPSIRFWDYVWTAGVSLIPYYTGAALVFLGITSKLTVTAVIGILALGAFWVVGYWIHRRFRVRR</sequence>
<keyword evidence="2 6" id="KW-1003">Cell membrane</keyword>
<dbReference type="PANTHER" id="PTHR12677:SF59">
    <property type="entry name" value="GOLGI APPARATUS MEMBRANE PROTEIN TVP38-RELATED"/>
    <property type="match status" value="1"/>
</dbReference>
<dbReference type="PANTHER" id="PTHR12677">
    <property type="entry name" value="GOLGI APPARATUS MEMBRANE PROTEIN TVP38-RELATED"/>
    <property type="match status" value="1"/>
</dbReference>
<evidence type="ECO:0000256" key="3">
    <source>
        <dbReference type="ARBA" id="ARBA00022692"/>
    </source>
</evidence>
<keyword evidence="5 6" id="KW-0472">Membrane</keyword>
<evidence type="ECO:0000256" key="4">
    <source>
        <dbReference type="ARBA" id="ARBA00022989"/>
    </source>
</evidence>
<evidence type="ECO:0000256" key="6">
    <source>
        <dbReference type="RuleBase" id="RU366058"/>
    </source>
</evidence>